<dbReference type="PANTHER" id="PTHR48043">
    <property type="entry name" value="EG:EG0003.4 PROTEIN-RELATED"/>
    <property type="match status" value="1"/>
</dbReference>
<dbReference type="Gene3D" id="3.40.50.2000">
    <property type="entry name" value="Glycogen Phosphorylase B"/>
    <property type="match status" value="2"/>
</dbReference>
<evidence type="ECO:0000256" key="1">
    <source>
        <dbReference type="ARBA" id="ARBA00022676"/>
    </source>
</evidence>
<feature type="region of interest" description="Disordered" evidence="3">
    <location>
        <begin position="539"/>
        <end position="563"/>
    </location>
</feature>
<protein>
    <submittedName>
        <fullName evidence="5">CAZyme family GT1</fullName>
    </submittedName>
</protein>
<dbReference type="InterPro" id="IPR010610">
    <property type="entry name" value="EryCIII-like_C"/>
</dbReference>
<dbReference type="Pfam" id="PF06722">
    <property type="entry name" value="EryCIII-like_C"/>
    <property type="match status" value="1"/>
</dbReference>
<keyword evidence="6" id="KW-1185">Reference proteome</keyword>
<dbReference type="EMBL" id="JAWRVG010000025">
    <property type="protein sequence ID" value="KAK4071070.1"/>
    <property type="molecule type" value="Genomic_DNA"/>
</dbReference>
<dbReference type="AlphaFoldDB" id="A0AAE1IDU2"/>
<gene>
    <name evidence="5" type="ORF">Triagg1_6437</name>
</gene>
<reference evidence="5" key="1">
    <citation type="submission" date="2023-11" db="EMBL/GenBank/DDBJ databases">
        <title>The genome sequences of three competitors of mushroom-forming fungi.</title>
        <authorList>
            <person name="Beijen E."/>
            <person name="Ohm R.A."/>
        </authorList>
    </citation>
    <scope>NUCLEOTIDE SEQUENCE</scope>
    <source>
        <strain evidence="5">CBS 100526</strain>
    </source>
</reference>
<dbReference type="CDD" id="cd03784">
    <property type="entry name" value="GT1_Gtf-like"/>
    <property type="match status" value="1"/>
</dbReference>
<dbReference type="GeneID" id="87920966"/>
<comment type="caution">
    <text evidence="5">The sequence shown here is derived from an EMBL/GenBank/DDBJ whole genome shotgun (WGS) entry which is preliminary data.</text>
</comment>
<evidence type="ECO:0000259" key="4">
    <source>
        <dbReference type="Pfam" id="PF06722"/>
    </source>
</evidence>
<dbReference type="GO" id="GO:0016758">
    <property type="term" value="F:hexosyltransferase activity"/>
    <property type="evidence" value="ECO:0007669"/>
    <property type="project" value="UniProtKB-ARBA"/>
</dbReference>
<proteinExistence type="predicted"/>
<dbReference type="InterPro" id="IPR050271">
    <property type="entry name" value="UDP-glycosyltransferase"/>
</dbReference>
<name>A0AAE1IDU2_9HYPO</name>
<evidence type="ECO:0000256" key="2">
    <source>
        <dbReference type="ARBA" id="ARBA00022679"/>
    </source>
</evidence>
<organism evidence="5 6">
    <name type="scientific">Trichoderma aggressivum f. europaeum</name>
    <dbReference type="NCBI Taxonomy" id="173218"/>
    <lineage>
        <taxon>Eukaryota</taxon>
        <taxon>Fungi</taxon>
        <taxon>Dikarya</taxon>
        <taxon>Ascomycota</taxon>
        <taxon>Pezizomycotina</taxon>
        <taxon>Sordariomycetes</taxon>
        <taxon>Hypocreomycetidae</taxon>
        <taxon>Hypocreales</taxon>
        <taxon>Hypocreaceae</taxon>
        <taxon>Trichoderma</taxon>
    </lineage>
</organism>
<dbReference type="InterPro" id="IPR002213">
    <property type="entry name" value="UDP_glucos_trans"/>
</dbReference>
<keyword evidence="1" id="KW-0328">Glycosyltransferase</keyword>
<dbReference type="SUPFAM" id="SSF53756">
    <property type="entry name" value="UDP-Glycosyltransferase/glycogen phosphorylase"/>
    <property type="match status" value="1"/>
</dbReference>
<accession>A0AAE1IDU2</accession>
<dbReference type="RefSeq" id="XP_062754690.1">
    <property type="nucleotide sequence ID" value="XM_062901061.1"/>
</dbReference>
<sequence>MAPFIRRRILLITNVECGELDVFLATAQALLEADPGLDLHLATFLGVDDDVLPVGVTYHQINGISMYQALEEHYARTPEEGSISEPLDGPPGFSKTRRAIRAYAAHIMPYTGRQMVDVFTSIVDIIRNLNPDLVVVDSLMSAGLTACYHLEVKFVCLGPNAIKDFAASEQPRKAGLWKFPALFSRFEYPVPWTKVMLNIHFSWYTAKAIKNDPQRKEVQSYLTAHTILRGPLDLLKNRPEGVKILVSSLPELDFPLVVPSHVIPCGPIIRRCQPLEETDAKLAEWLAHGRTIYVNMGSVVKVPVDQAIEIAKALKAVIDIFNRQTEKGRLQALWKLKKRGRYSVYEPTCSIAKILRSEFAHDRVRIVDWIQPEPVSILRTGNVICSIHHGGANSFNEAIVAGVPQLVLPVWGVNYDYAQRVERLGVGRCGNRSSQPRWSTEEVTRELLHVLVGDDAVIMKQQAAAVKKICKQNGSGADCAAIAILNECEIEDSMWLTIQNHTNMNAKAHVDYPYRIAKLAVAQRRPQSLEDVHSAITKHKRTENHDSSWQRRIQQKHPNVLIG</sequence>
<dbReference type="Proteomes" id="UP001273209">
    <property type="component" value="Unassembled WGS sequence"/>
</dbReference>
<evidence type="ECO:0000313" key="5">
    <source>
        <dbReference type="EMBL" id="KAK4071070.1"/>
    </source>
</evidence>
<evidence type="ECO:0000256" key="3">
    <source>
        <dbReference type="SAM" id="MobiDB-lite"/>
    </source>
</evidence>
<feature type="domain" description="Erythromycin biosynthesis protein CIII-like C-terminal" evidence="4">
    <location>
        <begin position="362"/>
        <end position="432"/>
    </location>
</feature>
<evidence type="ECO:0000313" key="6">
    <source>
        <dbReference type="Proteomes" id="UP001273209"/>
    </source>
</evidence>
<keyword evidence="2" id="KW-0808">Transferase</keyword>
<dbReference type="GO" id="GO:0008194">
    <property type="term" value="F:UDP-glycosyltransferase activity"/>
    <property type="evidence" value="ECO:0007669"/>
    <property type="project" value="InterPro"/>
</dbReference>
<dbReference type="PANTHER" id="PTHR48043:SF145">
    <property type="entry name" value="FI06409P-RELATED"/>
    <property type="match status" value="1"/>
</dbReference>